<comment type="caution">
    <text evidence="2">The sequence shown here is derived from an EMBL/GenBank/DDBJ whole genome shotgun (WGS) entry which is preliminary data.</text>
</comment>
<sequence>MAQLAGETVRPVEEPAAGDDAAADADLTGEVDQVGGAEGDPRGVLGERGEVGVVVDGDGHVRGDARGQQRIGHRHALPAQVGGHDDGPAGGVDQTGNGDRDPRQRDSERVEIGDGPADHLDELVERASGLRPHGVEADPPVDEHAPRQVGGEGGDVVDVDLQAQSADA</sequence>
<gene>
    <name evidence="2" type="ORF">GCM10007964_74050</name>
</gene>
<feature type="compositionally biased region" description="Basic and acidic residues" evidence="1">
    <location>
        <begin position="39"/>
        <end position="50"/>
    </location>
</feature>
<feature type="compositionally biased region" description="Basic and acidic residues" evidence="1">
    <location>
        <begin position="133"/>
        <end position="146"/>
    </location>
</feature>
<reference evidence="2" key="1">
    <citation type="journal article" date="2014" name="Int. J. Syst. Evol. Microbiol.">
        <title>Complete genome sequence of Corynebacterium casei LMG S-19264T (=DSM 44701T), isolated from a smear-ripened cheese.</title>
        <authorList>
            <consortium name="US DOE Joint Genome Institute (JGI-PGF)"/>
            <person name="Walter F."/>
            <person name="Albersmeier A."/>
            <person name="Kalinowski J."/>
            <person name="Ruckert C."/>
        </authorList>
    </citation>
    <scope>NUCLEOTIDE SEQUENCE</scope>
    <source>
        <strain evidence="2">JCM 13064</strain>
    </source>
</reference>
<reference evidence="2" key="2">
    <citation type="submission" date="2020-09" db="EMBL/GenBank/DDBJ databases">
        <authorList>
            <person name="Sun Q."/>
            <person name="Ohkuma M."/>
        </authorList>
    </citation>
    <scope>NUCLEOTIDE SEQUENCE</scope>
    <source>
        <strain evidence="2">JCM 13064</strain>
    </source>
</reference>
<evidence type="ECO:0000256" key="1">
    <source>
        <dbReference type="SAM" id="MobiDB-lite"/>
    </source>
</evidence>
<evidence type="ECO:0000313" key="2">
    <source>
        <dbReference type="EMBL" id="GGL21293.1"/>
    </source>
</evidence>
<feature type="compositionally biased region" description="Basic and acidic residues" evidence="1">
    <location>
        <begin position="57"/>
        <end position="67"/>
    </location>
</feature>
<protein>
    <submittedName>
        <fullName evidence="2">Uncharacterized protein</fullName>
    </submittedName>
</protein>
<feature type="region of interest" description="Disordered" evidence="1">
    <location>
        <begin position="1"/>
        <end position="168"/>
    </location>
</feature>
<dbReference type="EMBL" id="BMNT01000078">
    <property type="protein sequence ID" value="GGL21293.1"/>
    <property type="molecule type" value="Genomic_DNA"/>
</dbReference>
<dbReference type="AlphaFoldDB" id="A0A917VWF9"/>
<dbReference type="Proteomes" id="UP000645217">
    <property type="component" value="Unassembled WGS sequence"/>
</dbReference>
<accession>A0A917VWF9</accession>
<evidence type="ECO:0000313" key="3">
    <source>
        <dbReference type="Proteomes" id="UP000645217"/>
    </source>
</evidence>
<proteinExistence type="predicted"/>
<name>A0A917VWF9_9ACTN</name>
<feature type="compositionally biased region" description="Basic and acidic residues" evidence="1">
    <location>
        <begin position="98"/>
        <end position="125"/>
    </location>
</feature>
<organism evidence="2 3">
    <name type="scientific">Sphaerisporangium melleum</name>
    <dbReference type="NCBI Taxonomy" id="321316"/>
    <lineage>
        <taxon>Bacteria</taxon>
        <taxon>Bacillati</taxon>
        <taxon>Actinomycetota</taxon>
        <taxon>Actinomycetes</taxon>
        <taxon>Streptosporangiales</taxon>
        <taxon>Streptosporangiaceae</taxon>
        <taxon>Sphaerisporangium</taxon>
    </lineage>
</organism>
<keyword evidence="3" id="KW-1185">Reference proteome</keyword>